<dbReference type="Proteomes" id="UP000694383">
    <property type="component" value="Unplaced"/>
</dbReference>
<comment type="subcellular location">
    <subcellularLocation>
        <location evidence="1">Endomembrane system</location>
        <topology evidence="1">Multi-pass membrane protein</topology>
    </subcellularLocation>
</comment>
<feature type="transmembrane region" description="Helical" evidence="6">
    <location>
        <begin position="230"/>
        <end position="253"/>
    </location>
</feature>
<evidence type="ECO:0000256" key="2">
    <source>
        <dbReference type="ARBA" id="ARBA00006565"/>
    </source>
</evidence>
<keyword evidence="4 6" id="KW-1133">Transmembrane helix</keyword>
<keyword evidence="3 6" id="KW-0812">Transmembrane</keyword>
<feature type="transmembrane region" description="Helical" evidence="6">
    <location>
        <begin position="95"/>
        <end position="113"/>
    </location>
</feature>
<dbReference type="Ensembl" id="ENSOSIT00000000087.1">
    <property type="protein sequence ID" value="ENSOSIP00000000076.1"/>
    <property type="gene ID" value="ENSOSIG00000000069.1"/>
</dbReference>
<keyword evidence="5 6" id="KW-0472">Membrane</keyword>
<evidence type="ECO:0000256" key="1">
    <source>
        <dbReference type="ARBA" id="ARBA00004127"/>
    </source>
</evidence>
<comment type="similarity">
    <text evidence="2">Belongs to the DRAM/TMEM150 family.</text>
</comment>
<evidence type="ECO:0000256" key="5">
    <source>
        <dbReference type="ARBA" id="ARBA00023136"/>
    </source>
</evidence>
<dbReference type="PANTHER" id="PTHR21324:SF11">
    <property type="entry name" value="DNA DAMAGE-REGULATED AUTOPHAGY MODULATOR PROTEIN 1"/>
    <property type="match status" value="1"/>
</dbReference>
<dbReference type="AlphaFoldDB" id="A0A8C7VAH4"/>
<reference evidence="8" key="2">
    <citation type="submission" date="2025-09" db="UniProtKB">
        <authorList>
            <consortium name="Ensembl"/>
        </authorList>
    </citation>
    <scope>IDENTIFICATION</scope>
</reference>
<reference evidence="8" key="1">
    <citation type="submission" date="2025-08" db="UniProtKB">
        <authorList>
            <consortium name="Ensembl"/>
        </authorList>
    </citation>
    <scope>IDENTIFICATION</scope>
</reference>
<dbReference type="GO" id="GO:0005764">
    <property type="term" value="C:lysosome"/>
    <property type="evidence" value="ECO:0007669"/>
    <property type="project" value="TreeGrafter"/>
</dbReference>
<dbReference type="GeneTree" id="ENSGT01030000234578"/>
<dbReference type="Pfam" id="PF10277">
    <property type="entry name" value="Frag1"/>
    <property type="match status" value="1"/>
</dbReference>
<dbReference type="InterPro" id="IPR019402">
    <property type="entry name" value="CWH43_N"/>
</dbReference>
<feature type="transmembrane region" description="Helical" evidence="6">
    <location>
        <begin position="53"/>
        <end position="75"/>
    </location>
</feature>
<dbReference type="GO" id="GO:0010506">
    <property type="term" value="P:regulation of autophagy"/>
    <property type="evidence" value="ECO:0007669"/>
    <property type="project" value="TreeGrafter"/>
</dbReference>
<dbReference type="GO" id="GO:0012505">
    <property type="term" value="C:endomembrane system"/>
    <property type="evidence" value="ECO:0007669"/>
    <property type="project" value="UniProtKB-SubCell"/>
</dbReference>
<feature type="domain" description="CWH43-like N-terminal" evidence="7">
    <location>
        <begin position="8"/>
        <end position="257"/>
    </location>
</feature>
<sequence length="273" mass="30625">MFWFTQGLSFLPLFLVVSSSSTFIVCYIISVFRRDVDVLFPYISDTGANPPESCIFGLMTVISSCAGIATIYARYKFVERLNEEPVKVKPHLNTAALWLGMISCLGMCIVATFQETEVTSVHDGGALMFFLSGVIYIVLQTKISYVIYPPGSSANTFRARVVITIIAIVAFFPSILKSAIKQRKSLAFIFPASAFYKSLLSLSENTAIICASFVKQTQLHRHKEDKDYPFHVASAVCEWIVAFSFIFFFLTYLCDFQVSARSFNPSLFCFFVD</sequence>
<feature type="transmembrane region" description="Helical" evidence="6">
    <location>
        <begin position="12"/>
        <end position="32"/>
    </location>
</feature>
<keyword evidence="9" id="KW-1185">Reference proteome</keyword>
<feature type="transmembrane region" description="Helical" evidence="6">
    <location>
        <begin position="157"/>
        <end position="176"/>
    </location>
</feature>
<name>A0A8C7VAH4_9TELE</name>
<evidence type="ECO:0000259" key="7">
    <source>
        <dbReference type="Pfam" id="PF10277"/>
    </source>
</evidence>
<accession>A0A8C7VAH4</accession>
<evidence type="ECO:0000313" key="9">
    <source>
        <dbReference type="Proteomes" id="UP000694383"/>
    </source>
</evidence>
<dbReference type="PANTHER" id="PTHR21324">
    <property type="entry name" value="FASTING-INDUCIBLE INTEGRAL MEMBRANE PROTEIN TM6P1-RELATED"/>
    <property type="match status" value="1"/>
</dbReference>
<evidence type="ECO:0000256" key="6">
    <source>
        <dbReference type="SAM" id="Phobius"/>
    </source>
</evidence>
<evidence type="ECO:0000313" key="8">
    <source>
        <dbReference type="Ensembl" id="ENSOSIP00000000076.1"/>
    </source>
</evidence>
<dbReference type="InterPro" id="IPR050911">
    <property type="entry name" value="DRAM/TMEM150_Autophagy_Mod"/>
</dbReference>
<feature type="transmembrane region" description="Helical" evidence="6">
    <location>
        <begin position="125"/>
        <end position="145"/>
    </location>
</feature>
<evidence type="ECO:0000256" key="3">
    <source>
        <dbReference type="ARBA" id="ARBA00022692"/>
    </source>
</evidence>
<protein>
    <submittedName>
        <fullName evidence="8">DNA-damage regulated autophagy modulator 1</fullName>
    </submittedName>
</protein>
<organism evidence="8 9">
    <name type="scientific">Oryzias sinensis</name>
    <name type="common">Chinese medaka</name>
    <dbReference type="NCBI Taxonomy" id="183150"/>
    <lineage>
        <taxon>Eukaryota</taxon>
        <taxon>Metazoa</taxon>
        <taxon>Chordata</taxon>
        <taxon>Craniata</taxon>
        <taxon>Vertebrata</taxon>
        <taxon>Euteleostomi</taxon>
        <taxon>Actinopterygii</taxon>
        <taxon>Neopterygii</taxon>
        <taxon>Teleostei</taxon>
        <taxon>Neoteleostei</taxon>
        <taxon>Acanthomorphata</taxon>
        <taxon>Ovalentaria</taxon>
        <taxon>Atherinomorphae</taxon>
        <taxon>Beloniformes</taxon>
        <taxon>Adrianichthyidae</taxon>
        <taxon>Oryziinae</taxon>
        <taxon>Oryzias</taxon>
    </lineage>
</organism>
<proteinExistence type="inferred from homology"/>
<evidence type="ECO:0000256" key="4">
    <source>
        <dbReference type="ARBA" id="ARBA00022989"/>
    </source>
</evidence>